<keyword evidence="1" id="KW-0812">Transmembrane</keyword>
<gene>
    <name evidence="2" type="ORF">QWY81_10325</name>
</gene>
<keyword evidence="1" id="KW-0472">Membrane</keyword>
<evidence type="ECO:0000313" key="3">
    <source>
        <dbReference type="Proteomes" id="UP001228636"/>
    </source>
</evidence>
<dbReference type="Proteomes" id="UP001228636">
    <property type="component" value="Unassembled WGS sequence"/>
</dbReference>
<protein>
    <submittedName>
        <fullName evidence="2">Uncharacterized protein</fullName>
    </submittedName>
</protein>
<organism evidence="2 3">
    <name type="scientific">Polaribacter sejongensis</name>
    <dbReference type="NCBI Taxonomy" id="985043"/>
    <lineage>
        <taxon>Bacteria</taxon>
        <taxon>Pseudomonadati</taxon>
        <taxon>Bacteroidota</taxon>
        <taxon>Flavobacteriia</taxon>
        <taxon>Flavobacteriales</taxon>
        <taxon>Flavobacteriaceae</taxon>
    </lineage>
</organism>
<feature type="transmembrane region" description="Helical" evidence="1">
    <location>
        <begin position="16"/>
        <end position="33"/>
    </location>
</feature>
<comment type="caution">
    <text evidence="2">The sequence shown here is derived from an EMBL/GenBank/DDBJ whole genome shotgun (WGS) entry which is preliminary data.</text>
</comment>
<name>A0AAJ1QWY1_9FLAO</name>
<evidence type="ECO:0000256" key="1">
    <source>
        <dbReference type="SAM" id="Phobius"/>
    </source>
</evidence>
<accession>A0AAJ1QWY1</accession>
<dbReference type="EMBL" id="JAUFQH010000008">
    <property type="protein sequence ID" value="MDN3619849.1"/>
    <property type="molecule type" value="Genomic_DNA"/>
</dbReference>
<keyword evidence="1" id="KW-1133">Transmembrane helix</keyword>
<sequence>MLTIYWWYSSSEMEPLIGSFLLFSSIITTIFFYNPKEESELQNSPNTKITQKAKGKYSEQYVSKKKMVIKKKGKKK</sequence>
<reference evidence="2 3" key="1">
    <citation type="journal article" date="2014" name="Int. J. Syst. Evol. Microbiol.">
        <title>Complete genome sequence of Corynebacterium casei LMG S-19264T (=DSM 44701T), isolated from a smear-ripened cheese.</title>
        <authorList>
            <consortium name="US DOE Joint Genome Institute (JGI-PGF)"/>
            <person name="Walter F."/>
            <person name="Albersmeier A."/>
            <person name="Kalinowski J."/>
            <person name="Ruckert C."/>
        </authorList>
    </citation>
    <scope>NUCLEOTIDE SEQUENCE [LARGE SCALE GENOMIC DNA]</scope>
    <source>
        <strain evidence="2 3">CECT 8670</strain>
    </source>
</reference>
<evidence type="ECO:0000313" key="2">
    <source>
        <dbReference type="EMBL" id="MDN3619849.1"/>
    </source>
</evidence>
<proteinExistence type="predicted"/>
<dbReference type="RefSeq" id="WP_261972633.1">
    <property type="nucleotide sequence ID" value="NZ_CP103460.1"/>
</dbReference>
<dbReference type="AlphaFoldDB" id="A0AAJ1QWY1"/>